<protein>
    <submittedName>
        <fullName evidence="2">Uroporphyrinogen decarboxylase</fullName>
    </submittedName>
</protein>
<dbReference type="EMBL" id="JBHULS010000006">
    <property type="protein sequence ID" value="MFD2552446.1"/>
    <property type="molecule type" value="Genomic_DNA"/>
</dbReference>
<keyword evidence="1" id="KW-0812">Transmembrane</keyword>
<keyword evidence="3" id="KW-1185">Reference proteome</keyword>
<dbReference type="Proteomes" id="UP001597472">
    <property type="component" value="Unassembled WGS sequence"/>
</dbReference>
<keyword evidence="1" id="KW-1133">Transmembrane helix</keyword>
<evidence type="ECO:0000313" key="3">
    <source>
        <dbReference type="Proteomes" id="UP001597472"/>
    </source>
</evidence>
<evidence type="ECO:0000313" key="2">
    <source>
        <dbReference type="EMBL" id="MFD2552446.1"/>
    </source>
</evidence>
<feature type="transmembrane region" description="Helical" evidence="1">
    <location>
        <begin position="44"/>
        <end position="61"/>
    </location>
</feature>
<comment type="caution">
    <text evidence="2">The sequence shown here is derived from an EMBL/GenBank/DDBJ whole genome shotgun (WGS) entry which is preliminary data.</text>
</comment>
<gene>
    <name evidence="2" type="ORF">ACFSQP_11520</name>
</gene>
<accession>A0ABW5KTY9</accession>
<proteinExistence type="predicted"/>
<name>A0ABW5KTY9_9FLAO</name>
<feature type="transmembrane region" description="Helical" evidence="1">
    <location>
        <begin position="67"/>
        <end position="85"/>
    </location>
</feature>
<feature type="transmembrane region" description="Helical" evidence="1">
    <location>
        <begin position="15"/>
        <end position="37"/>
    </location>
</feature>
<dbReference type="RefSeq" id="WP_376894632.1">
    <property type="nucleotide sequence ID" value="NZ_JBHULS010000006.1"/>
</dbReference>
<evidence type="ECO:0000256" key="1">
    <source>
        <dbReference type="SAM" id="Phobius"/>
    </source>
</evidence>
<keyword evidence="1" id="KW-0472">Membrane</keyword>
<reference evidence="3" key="1">
    <citation type="journal article" date="2019" name="Int. J. Syst. Evol. Microbiol.">
        <title>The Global Catalogue of Microorganisms (GCM) 10K type strain sequencing project: providing services to taxonomists for standard genome sequencing and annotation.</title>
        <authorList>
            <consortium name="The Broad Institute Genomics Platform"/>
            <consortium name="The Broad Institute Genome Sequencing Center for Infectious Disease"/>
            <person name="Wu L."/>
            <person name="Ma J."/>
        </authorList>
    </citation>
    <scope>NUCLEOTIDE SEQUENCE [LARGE SCALE GENOMIC DNA]</scope>
    <source>
        <strain evidence="3">KCTC 42587</strain>
    </source>
</reference>
<sequence length="89" mass="9889">MKTNASFLSLFSMDVLSGIPLTEWVGYLAMAGLLISFTMKDVKNLRIINTIGCILFVIYGFMLQTAWPIIISNGAIACINCYYLLSKKV</sequence>
<organism evidence="2 3">
    <name type="scientific">Bizionia sediminis</name>
    <dbReference type="NCBI Taxonomy" id="1737064"/>
    <lineage>
        <taxon>Bacteria</taxon>
        <taxon>Pseudomonadati</taxon>
        <taxon>Bacteroidota</taxon>
        <taxon>Flavobacteriia</taxon>
        <taxon>Flavobacteriales</taxon>
        <taxon>Flavobacteriaceae</taxon>
        <taxon>Bizionia</taxon>
    </lineage>
</organism>